<dbReference type="EMBL" id="CAESGF010000034">
    <property type="protein sequence ID" value="CAB4365530.1"/>
    <property type="molecule type" value="Genomic_DNA"/>
</dbReference>
<evidence type="ECO:0000256" key="1">
    <source>
        <dbReference type="SAM" id="Phobius"/>
    </source>
</evidence>
<name>A0A6J7KSL0_9ZZZZ</name>
<evidence type="ECO:0000313" key="6">
    <source>
        <dbReference type="EMBL" id="CAB4958505.1"/>
    </source>
</evidence>
<gene>
    <name evidence="4" type="ORF">UFOPK2656_03430</name>
    <name evidence="5" type="ORF">UFOPK3267_03111</name>
    <name evidence="6" type="ORF">UFOPK3651_03349</name>
    <name evidence="7" type="ORF">UFOPK3931_03257</name>
    <name evidence="3" type="ORF">UFOPK4189_03273</name>
</gene>
<keyword evidence="1" id="KW-0472">Membrane</keyword>
<dbReference type="AlphaFoldDB" id="A0A6J7KSL0"/>
<dbReference type="InterPro" id="IPR018711">
    <property type="entry name" value="NAGPA"/>
</dbReference>
<dbReference type="EMBL" id="CAFBIY010000285">
    <property type="protein sequence ID" value="CAB4853579.1"/>
    <property type="molecule type" value="Genomic_DNA"/>
</dbReference>
<feature type="domain" description="Phosphodiester glycosidase" evidence="2">
    <location>
        <begin position="276"/>
        <end position="413"/>
    </location>
</feature>
<reference evidence="6" key="1">
    <citation type="submission" date="2020-05" db="EMBL/GenBank/DDBJ databases">
        <authorList>
            <person name="Chiriac C."/>
            <person name="Salcher M."/>
            <person name="Ghai R."/>
            <person name="Kavagutti S V."/>
        </authorList>
    </citation>
    <scope>NUCLEOTIDE SEQUENCE</scope>
</reference>
<dbReference type="EMBL" id="CAFBMT010000039">
    <property type="protein sequence ID" value="CAB4958505.1"/>
    <property type="molecule type" value="Genomic_DNA"/>
</dbReference>
<evidence type="ECO:0000259" key="2">
    <source>
        <dbReference type="Pfam" id="PF09992"/>
    </source>
</evidence>
<evidence type="ECO:0000313" key="4">
    <source>
        <dbReference type="EMBL" id="CAB4749126.1"/>
    </source>
</evidence>
<dbReference type="EMBL" id="CAFBOL010000155">
    <property type="protein sequence ID" value="CAB5019317.1"/>
    <property type="molecule type" value="Genomic_DNA"/>
</dbReference>
<accession>A0A6J7KSL0</accession>
<evidence type="ECO:0000313" key="7">
    <source>
        <dbReference type="EMBL" id="CAB5019317.1"/>
    </source>
</evidence>
<dbReference type="EMBL" id="CAEZYF010000039">
    <property type="protein sequence ID" value="CAB4749126.1"/>
    <property type="molecule type" value="Genomic_DNA"/>
</dbReference>
<sequence length="473" mass="50295">MAREISFKSELTSALPPISLAVAVFVAGMATWGLLVTGGAGAVVTALAVMGLACAWSLRPPYVLLRARAERRLAAGETPRQRDRRTVWAASKGLAATFVIWNLVSVGMYLSHDSGDPLQQQLAAWGRNHGLGPVIDYLEVNTYDVPPSKEPAQDLSLAVTGETSTIPTTAPAGTGTADTGPTTTVDPGPQAPAALATFFTPALNGEGQWSVIASAGGHPALWATSIRPFPDAGGVVGSIVVIDQTYLRAGMFNGSEEPGGDWVRDDRVPNELYASLVAAMNGGFRFEHVKGGYVTEGRVVKPLLDGQATLAVGKDGKLALGMWGRDLKDDGSWLSIRQNLTLMVDGATSKVAEGLAAGTFWGANYGKDVYVNRSAVCEMSDGRLAYMIIGLVSAEQMAQSMIHIGCQKAIQLDINGTWPNFFTFEHKADGGVKPVFLDRRMGSNTYRYIKGSTKEFFAFFDSTLVPSASVLEK</sequence>
<keyword evidence="1" id="KW-1133">Transmembrane helix</keyword>
<keyword evidence="1" id="KW-0812">Transmembrane</keyword>
<dbReference type="Pfam" id="PF09992">
    <property type="entry name" value="NAGPA"/>
    <property type="match status" value="1"/>
</dbReference>
<protein>
    <submittedName>
        <fullName evidence="6">Unannotated protein</fullName>
    </submittedName>
</protein>
<proteinExistence type="predicted"/>
<evidence type="ECO:0000313" key="3">
    <source>
        <dbReference type="EMBL" id="CAB4365530.1"/>
    </source>
</evidence>
<feature type="transmembrane region" description="Helical" evidence="1">
    <location>
        <begin position="41"/>
        <end position="65"/>
    </location>
</feature>
<evidence type="ECO:0000313" key="5">
    <source>
        <dbReference type="EMBL" id="CAB4853579.1"/>
    </source>
</evidence>
<feature type="transmembrane region" description="Helical" evidence="1">
    <location>
        <begin position="12"/>
        <end position="35"/>
    </location>
</feature>
<feature type="transmembrane region" description="Helical" evidence="1">
    <location>
        <begin position="86"/>
        <end position="110"/>
    </location>
</feature>
<organism evidence="6">
    <name type="scientific">freshwater metagenome</name>
    <dbReference type="NCBI Taxonomy" id="449393"/>
    <lineage>
        <taxon>unclassified sequences</taxon>
        <taxon>metagenomes</taxon>
        <taxon>ecological metagenomes</taxon>
    </lineage>
</organism>